<evidence type="ECO:0000256" key="3">
    <source>
        <dbReference type="ARBA" id="ARBA00023274"/>
    </source>
</evidence>
<dbReference type="PANTHER" id="PTHR10724:SF7">
    <property type="entry name" value="SMALL RIBOSOMAL SUBUNIT PROTEIN BS1C"/>
    <property type="match status" value="1"/>
</dbReference>
<evidence type="ECO:0000256" key="2">
    <source>
        <dbReference type="ARBA" id="ARBA00022980"/>
    </source>
</evidence>
<evidence type="ECO:0000313" key="5">
    <source>
        <dbReference type="EMBL" id="ARW65882.1"/>
    </source>
</evidence>
<sequence>MKKKKRNNNFAAILKRYKYKIHDGDIVAGTIIHTEKAGFLVEIGTSSSGYLPKEEVNINIKKKNNYSFLLLNTTRDFFLMTKNSCNGQYILSLKRLDYIRAWKRIKQLYLEDVIFNLKIHYVNKGGIITYLEGIQSFIPKSHIFTKDKNKDQAIIKNETIKCKLLSLNENKNQLILSNKSAKLITLKHKFKLGEIIYGKVVMQKQYGIFLNICDIKALLHISEIQYKLQNNSKTLVHIGQFIKVKIIYLNIEQGLVSVSIRNVKYKLNHHQQY</sequence>
<organism evidence="5">
    <name type="scientific">Vertebrata australis</name>
    <dbReference type="NCBI Taxonomy" id="1967852"/>
    <lineage>
        <taxon>Eukaryota</taxon>
        <taxon>Rhodophyta</taxon>
        <taxon>Florideophyceae</taxon>
        <taxon>Rhodymeniophycidae</taxon>
        <taxon>Ceramiales</taxon>
        <taxon>Rhodomelaceae</taxon>
        <taxon>Polysiphonioideae</taxon>
        <taxon>Vertebrata</taxon>
    </lineage>
</organism>
<dbReference type="InterPro" id="IPR035104">
    <property type="entry name" value="Ribosomal_protein_S1-like"/>
</dbReference>
<dbReference type="AlphaFoldDB" id="A0A1Z1MJ60"/>
<dbReference type="InterPro" id="IPR050437">
    <property type="entry name" value="Ribos_protein_bS1-like"/>
</dbReference>
<evidence type="ECO:0000256" key="1">
    <source>
        <dbReference type="ARBA" id="ARBA00006767"/>
    </source>
</evidence>
<dbReference type="PANTHER" id="PTHR10724">
    <property type="entry name" value="30S RIBOSOMAL PROTEIN S1"/>
    <property type="match status" value="1"/>
</dbReference>
<dbReference type="SMART" id="SM00316">
    <property type="entry name" value="S1"/>
    <property type="match status" value="3"/>
</dbReference>
<dbReference type="GO" id="GO:0005840">
    <property type="term" value="C:ribosome"/>
    <property type="evidence" value="ECO:0007669"/>
    <property type="project" value="UniProtKB-KW"/>
</dbReference>
<feature type="domain" description="S1 motif" evidence="4">
    <location>
        <begin position="24"/>
        <end position="94"/>
    </location>
</feature>
<accession>A0A1Z1MJ60</accession>
<dbReference type="RefSeq" id="YP_009396696.1">
    <property type="nucleotide sequence ID" value="NC_035283.1"/>
</dbReference>
<comment type="similarity">
    <text evidence="1">Belongs to the bacterial ribosomal protein bS1 family.</text>
</comment>
<reference evidence="5" key="1">
    <citation type="journal article" date="2017" name="J. Phycol.">
        <title>Analysis of chloroplast genomes and a supermatrix inform reclassification of the Rhodomelaceae (Rhodophyta).</title>
        <authorList>
            <person name="Diaz-Tapia P."/>
            <person name="Maggs C.A."/>
            <person name="West J.A."/>
            <person name="Verbruggen H."/>
        </authorList>
    </citation>
    <scope>NUCLEOTIDE SEQUENCE</scope>
    <source>
        <strain evidence="5">PD931</strain>
    </source>
</reference>
<dbReference type="Gene3D" id="2.40.50.140">
    <property type="entry name" value="Nucleic acid-binding proteins"/>
    <property type="match status" value="3"/>
</dbReference>
<dbReference type="GO" id="GO:1990904">
    <property type="term" value="C:ribonucleoprotein complex"/>
    <property type="evidence" value="ECO:0007669"/>
    <property type="project" value="UniProtKB-KW"/>
</dbReference>
<keyword evidence="5" id="KW-0150">Chloroplast</keyword>
<keyword evidence="5" id="KW-0934">Plastid</keyword>
<dbReference type="GeneID" id="33358931"/>
<dbReference type="PRINTS" id="PR00681">
    <property type="entry name" value="RIBOSOMALS1"/>
</dbReference>
<dbReference type="InterPro" id="IPR012340">
    <property type="entry name" value="NA-bd_OB-fold"/>
</dbReference>
<feature type="domain" description="S1 motif" evidence="4">
    <location>
        <begin position="193"/>
        <end position="261"/>
    </location>
</feature>
<dbReference type="EMBL" id="MF101439">
    <property type="protein sequence ID" value="ARW65882.1"/>
    <property type="molecule type" value="Genomic_DNA"/>
</dbReference>
<protein>
    <submittedName>
        <fullName evidence="5">Ribosomal protein S1</fullName>
    </submittedName>
</protein>
<proteinExistence type="inferred from homology"/>
<name>A0A1Z1MJ60_9FLOR</name>
<dbReference type="SUPFAM" id="SSF50249">
    <property type="entry name" value="Nucleic acid-binding proteins"/>
    <property type="match status" value="3"/>
</dbReference>
<geneLocation type="chloroplast" evidence="5"/>
<dbReference type="GO" id="GO:0006412">
    <property type="term" value="P:translation"/>
    <property type="evidence" value="ECO:0007669"/>
    <property type="project" value="TreeGrafter"/>
</dbReference>
<gene>
    <name evidence="5" type="primary">rps1</name>
</gene>
<evidence type="ECO:0000259" key="4">
    <source>
        <dbReference type="PROSITE" id="PS50126"/>
    </source>
</evidence>
<keyword evidence="3" id="KW-0687">Ribonucleoprotein</keyword>
<dbReference type="GO" id="GO:0003729">
    <property type="term" value="F:mRNA binding"/>
    <property type="evidence" value="ECO:0007669"/>
    <property type="project" value="TreeGrafter"/>
</dbReference>
<dbReference type="InterPro" id="IPR003029">
    <property type="entry name" value="S1_domain"/>
</dbReference>
<dbReference type="GO" id="GO:0003735">
    <property type="term" value="F:structural constituent of ribosome"/>
    <property type="evidence" value="ECO:0007669"/>
    <property type="project" value="TreeGrafter"/>
</dbReference>
<feature type="domain" description="S1 motif" evidence="4">
    <location>
        <begin position="111"/>
        <end position="179"/>
    </location>
</feature>
<keyword evidence="2 5" id="KW-0689">Ribosomal protein</keyword>
<dbReference type="PROSITE" id="PS50126">
    <property type="entry name" value="S1"/>
    <property type="match status" value="3"/>
</dbReference>
<dbReference type="Pfam" id="PF00575">
    <property type="entry name" value="S1"/>
    <property type="match status" value="2"/>
</dbReference>